<dbReference type="Gene3D" id="2.60.40.10">
    <property type="entry name" value="Immunoglobulins"/>
    <property type="match status" value="1"/>
</dbReference>
<dbReference type="InterPro" id="IPR007110">
    <property type="entry name" value="Ig-like_dom"/>
</dbReference>
<dbReference type="Pfam" id="PF07654">
    <property type="entry name" value="C1-set"/>
    <property type="match status" value="1"/>
</dbReference>
<dbReference type="EMBL" id="JAUYZG010000015">
    <property type="protein sequence ID" value="KAK2887229.1"/>
    <property type="molecule type" value="Genomic_DNA"/>
</dbReference>
<accession>A0AA88PER5</accession>
<dbReference type="Proteomes" id="UP001187343">
    <property type="component" value="Unassembled WGS sequence"/>
</dbReference>
<keyword evidence="3" id="KW-1185">Reference proteome</keyword>
<dbReference type="InterPro" id="IPR013783">
    <property type="entry name" value="Ig-like_fold"/>
</dbReference>
<evidence type="ECO:0000313" key="2">
    <source>
        <dbReference type="EMBL" id="KAK2887229.1"/>
    </source>
</evidence>
<dbReference type="PROSITE" id="PS50835">
    <property type="entry name" value="IG_LIKE"/>
    <property type="match status" value="1"/>
</dbReference>
<evidence type="ECO:0000313" key="3">
    <source>
        <dbReference type="Proteomes" id="UP001187343"/>
    </source>
</evidence>
<feature type="domain" description="Ig-like" evidence="1">
    <location>
        <begin position="66"/>
        <end position="159"/>
    </location>
</feature>
<organism evidence="2 3">
    <name type="scientific">Cirrhinus molitorella</name>
    <name type="common">mud carp</name>
    <dbReference type="NCBI Taxonomy" id="172907"/>
    <lineage>
        <taxon>Eukaryota</taxon>
        <taxon>Metazoa</taxon>
        <taxon>Chordata</taxon>
        <taxon>Craniata</taxon>
        <taxon>Vertebrata</taxon>
        <taxon>Euteleostomi</taxon>
        <taxon>Actinopterygii</taxon>
        <taxon>Neopterygii</taxon>
        <taxon>Teleostei</taxon>
        <taxon>Ostariophysi</taxon>
        <taxon>Cypriniformes</taxon>
        <taxon>Cyprinidae</taxon>
        <taxon>Labeoninae</taxon>
        <taxon>Labeonini</taxon>
        <taxon>Cirrhinus</taxon>
    </lineage>
</organism>
<dbReference type="InterPro" id="IPR036179">
    <property type="entry name" value="Ig-like_dom_sf"/>
</dbReference>
<dbReference type="InterPro" id="IPR003597">
    <property type="entry name" value="Ig_C1-set"/>
</dbReference>
<dbReference type="AlphaFoldDB" id="A0AA88PER5"/>
<comment type="caution">
    <text evidence="2">The sequence shown here is derived from an EMBL/GenBank/DDBJ whole genome shotgun (WGS) entry which is preliminary data.</text>
</comment>
<proteinExistence type="predicted"/>
<dbReference type="SUPFAM" id="SSF48726">
    <property type="entry name" value="Immunoglobulin"/>
    <property type="match status" value="1"/>
</dbReference>
<reference evidence="2" key="1">
    <citation type="submission" date="2023-08" db="EMBL/GenBank/DDBJ databases">
        <title>Chromosome-level Genome Assembly of mud carp (Cirrhinus molitorella).</title>
        <authorList>
            <person name="Liu H."/>
        </authorList>
    </citation>
    <scope>NUCLEOTIDE SEQUENCE</scope>
    <source>
        <strain evidence="2">Prfri</strain>
        <tissue evidence="2">Muscle</tissue>
    </source>
</reference>
<evidence type="ECO:0000259" key="1">
    <source>
        <dbReference type="PROSITE" id="PS50835"/>
    </source>
</evidence>
<sequence>MIGENVYSGWTETAWTDDTDSATEFTRAHLSVPAEEWNEADEIHCFAEYNGKNISKTLMQSGHSEPELSILYSPLEPDSSSVSLQCLVPGLVPSQVQVFWMIGENMYSGWTESAWTNNNASATEFTRAHLTVPVDEWTKAEEIHCFAEYNGKSTSKALMRSGA</sequence>
<protein>
    <recommendedName>
        <fullName evidence="1">Ig-like domain-containing protein</fullName>
    </recommendedName>
</protein>
<name>A0AA88PER5_9TELE</name>
<gene>
    <name evidence="2" type="ORF">Q8A67_015457</name>
</gene>